<dbReference type="EMBL" id="AJIX01000009">
    <property type="protein sequence ID" value="KGR16590.1"/>
    <property type="molecule type" value="Genomic_DNA"/>
</dbReference>
<evidence type="ECO:0000313" key="2">
    <source>
        <dbReference type="EMBL" id="KGR16590.1"/>
    </source>
</evidence>
<sequence length="131" mass="15604">MIIIVYRQSFKIVTIVIISYIIIMYLYVFYVYALYNIKKWKSDQREFERCTRKSVQSIFKIFFLILSISQKVHTNSTELTNCQAKSKFSKFILVLVFFVFSTLSIRSNDYLATMKQYRQPISVKKKSLVSC</sequence>
<reference evidence="2 3" key="1">
    <citation type="submission" date="2013-12" db="EMBL/GenBank/DDBJ databases">
        <title>The Genome Sequence of Candida albicans P78048.</title>
        <authorList>
            <consortium name="The Broad Institute Genome Sequencing Platform"/>
            <consortium name="The Broad Institute Genome Sequencing Center for Infectious Disease"/>
            <person name="Cuomo C."/>
            <person name="Bennett R."/>
            <person name="Hirakawa M."/>
            <person name="Noverr M."/>
            <person name="Mitchell A."/>
            <person name="Young S.K."/>
            <person name="Zeng Q."/>
            <person name="Gargeya S."/>
            <person name="Fitzgerald M."/>
            <person name="Abouelleil A."/>
            <person name="Alvarado L."/>
            <person name="Berlin A.M."/>
            <person name="Chapman S.B."/>
            <person name="Dewar J."/>
            <person name="Goldberg J."/>
            <person name="Griggs A."/>
            <person name="Gujja S."/>
            <person name="Hansen M."/>
            <person name="Howarth C."/>
            <person name="Imamovic A."/>
            <person name="Larimer J."/>
            <person name="McCowan C."/>
            <person name="Murphy C."/>
            <person name="Pearson M."/>
            <person name="Priest M."/>
            <person name="Roberts A."/>
            <person name="Saif S."/>
            <person name="Shea T."/>
            <person name="Sykes S."/>
            <person name="Wortman J."/>
            <person name="Nusbaum C."/>
            <person name="Birren B."/>
        </authorList>
    </citation>
    <scope>NUCLEOTIDE SEQUENCE [LARGE SCALE GENOMIC DNA]</scope>
    <source>
        <strain evidence="2 3">P78048</strain>
    </source>
</reference>
<keyword evidence="1" id="KW-0812">Transmembrane</keyword>
<organism evidence="2 3">
    <name type="scientific">Candida albicans P78048</name>
    <dbReference type="NCBI Taxonomy" id="1094989"/>
    <lineage>
        <taxon>Eukaryota</taxon>
        <taxon>Fungi</taxon>
        <taxon>Dikarya</taxon>
        <taxon>Ascomycota</taxon>
        <taxon>Saccharomycotina</taxon>
        <taxon>Pichiomycetes</taxon>
        <taxon>Debaryomycetaceae</taxon>
        <taxon>Candida/Lodderomyces clade</taxon>
        <taxon>Candida</taxon>
    </lineage>
</organism>
<proteinExistence type="predicted"/>
<gene>
    <name evidence="2" type="ORF">MG3_01319</name>
</gene>
<dbReference type="Proteomes" id="UP000030161">
    <property type="component" value="Unassembled WGS sequence"/>
</dbReference>
<evidence type="ECO:0008006" key="4">
    <source>
        <dbReference type="Google" id="ProtNLM"/>
    </source>
</evidence>
<evidence type="ECO:0000313" key="3">
    <source>
        <dbReference type="Proteomes" id="UP000030161"/>
    </source>
</evidence>
<keyword evidence="1" id="KW-1133">Transmembrane helix</keyword>
<feature type="transmembrane region" description="Helical" evidence="1">
    <location>
        <begin position="88"/>
        <end position="105"/>
    </location>
</feature>
<protein>
    <recommendedName>
        <fullName evidence="4">Transmembrane protein</fullName>
    </recommendedName>
</protein>
<dbReference type="AlphaFoldDB" id="A0AB34PZ42"/>
<comment type="caution">
    <text evidence="2">The sequence shown here is derived from an EMBL/GenBank/DDBJ whole genome shotgun (WGS) entry which is preliminary data.</text>
</comment>
<accession>A0AB34PZ42</accession>
<feature type="transmembrane region" description="Helical" evidence="1">
    <location>
        <begin position="12"/>
        <end position="35"/>
    </location>
</feature>
<name>A0AB34PZ42_CANAX</name>
<evidence type="ECO:0000256" key="1">
    <source>
        <dbReference type="SAM" id="Phobius"/>
    </source>
</evidence>
<keyword evidence="1" id="KW-0472">Membrane</keyword>